<protein>
    <submittedName>
        <fullName evidence="2">Uncharacterized protein</fullName>
    </submittedName>
</protein>
<feature type="compositionally biased region" description="Basic residues" evidence="1">
    <location>
        <begin position="277"/>
        <end position="286"/>
    </location>
</feature>
<evidence type="ECO:0000313" key="2">
    <source>
        <dbReference type="EMBL" id="WPB03323.1"/>
    </source>
</evidence>
<feature type="region of interest" description="Disordered" evidence="1">
    <location>
        <begin position="407"/>
        <end position="432"/>
    </location>
</feature>
<evidence type="ECO:0000313" key="3">
    <source>
        <dbReference type="Proteomes" id="UP001302367"/>
    </source>
</evidence>
<dbReference type="Proteomes" id="UP001302367">
    <property type="component" value="Chromosome 5"/>
</dbReference>
<organism evidence="2 3">
    <name type="scientific">Cercospora beticola</name>
    <name type="common">Sugarbeet leaf spot fungus</name>
    <dbReference type="NCBI Taxonomy" id="122368"/>
    <lineage>
        <taxon>Eukaryota</taxon>
        <taxon>Fungi</taxon>
        <taxon>Dikarya</taxon>
        <taxon>Ascomycota</taxon>
        <taxon>Pezizomycotina</taxon>
        <taxon>Dothideomycetes</taxon>
        <taxon>Dothideomycetidae</taxon>
        <taxon>Mycosphaerellales</taxon>
        <taxon>Mycosphaerellaceae</taxon>
        <taxon>Cercospora</taxon>
    </lineage>
</organism>
<evidence type="ECO:0000256" key="1">
    <source>
        <dbReference type="SAM" id="MobiDB-lite"/>
    </source>
</evidence>
<proteinExistence type="predicted"/>
<dbReference type="RefSeq" id="XP_023449508.2">
    <property type="nucleotide sequence ID" value="XM_023600123.2"/>
</dbReference>
<reference evidence="2 3" key="1">
    <citation type="submission" date="2023-09" db="EMBL/GenBank/DDBJ databases">
        <title>Complete-Gapless Cercospora beticola genome.</title>
        <authorList>
            <person name="Wyatt N.A."/>
            <person name="Spanner R.E."/>
            <person name="Bolton M.D."/>
        </authorList>
    </citation>
    <scope>NUCLEOTIDE SEQUENCE [LARGE SCALE GENOMIC DNA]</scope>
    <source>
        <strain evidence="2">Cb09-40</strain>
    </source>
</reference>
<feature type="compositionally biased region" description="Polar residues" evidence="1">
    <location>
        <begin position="341"/>
        <end position="355"/>
    </location>
</feature>
<feature type="compositionally biased region" description="Polar residues" evidence="1">
    <location>
        <begin position="317"/>
        <end position="331"/>
    </location>
</feature>
<name>A0ABZ0NUP5_CERBT</name>
<gene>
    <name evidence="2" type="ORF">RHO25_007960</name>
</gene>
<feature type="region of interest" description="Disordered" evidence="1">
    <location>
        <begin position="271"/>
        <end position="369"/>
    </location>
</feature>
<sequence length="464" mass="51515">MLHICFMEPVSTTHASKRTHSTKPTIADHFILSFNLNLNIFQHLQQSLSRSEAKAWSINMDFSGVQTNGLDIADDDGLLNGLPASVVSIMADQYIEDRYFSSLDDARADPIGRTVCAPQIDDLDAVRNREAPHLTSILESLIKVLEYDHVKPEDSNATDQEWEAYIQRCKKETSTRAIDKQSKRLSRQAERMGRFLLQEVYYLHEYGWHVDFWKAPTFRAVKAQYSGMKCSDRLGEICRVLSTCAPVAKDVMEGKNLERIASAPEVMRSEKYSFKKSNARRSKTARQRNAENNAAQPTEEPTEKPAKKRRTAAQHPSPASSPMASGHQTHQAPPLLPNLHPFTQSFPQQTSSNFASGPPPAAFQSTAGNSTNYGGNLARHDSAVDWSQGGYFGAGNEVNTGEFSFSMPPSQSRYETGVMPATQPSSQYGTGLMPAFQPSYGWGSTSYSGGNGNVDWNEPIDEFQ</sequence>
<dbReference type="EMBL" id="CP134188">
    <property type="protein sequence ID" value="WPB03323.1"/>
    <property type="molecule type" value="Genomic_DNA"/>
</dbReference>
<accession>A0ABZ0NUP5</accession>
<dbReference type="GeneID" id="35431186"/>
<keyword evidence="3" id="KW-1185">Reference proteome</keyword>